<evidence type="ECO:0000259" key="2">
    <source>
        <dbReference type="Pfam" id="PF25023"/>
    </source>
</evidence>
<name>A0A411LEY3_SPHPI</name>
<reference evidence="4 6" key="2">
    <citation type="submission" date="2020-12" db="EMBL/GenBank/DDBJ databases">
        <title>FDA dAtabase for Regulatory Grade micrObial Sequences (FDA-ARGOS): Supporting development and validation of Infectious Disease Dx tests.</title>
        <authorList>
            <person name="Sproer C."/>
            <person name="Gronow S."/>
            <person name="Severitt S."/>
            <person name="Schroder I."/>
            <person name="Tallon L."/>
            <person name="Sadzewicz L."/>
            <person name="Zhao X."/>
            <person name="Boylan J."/>
            <person name="Ott S."/>
            <person name="Bowen H."/>
            <person name="Vavikolanu K."/>
            <person name="Mehta A."/>
            <person name="Aluvathingal J."/>
            <person name="Nadendla S."/>
            <person name="Lowell S."/>
            <person name="Myers T."/>
            <person name="Yan Y."/>
            <person name="Sichtig H."/>
        </authorList>
    </citation>
    <scope>NUCLEOTIDE SEQUENCE [LARGE SCALE GENOMIC DNA]</scope>
    <source>
        <strain evidence="4 6">FDAARGOS_881</strain>
    </source>
</reference>
<dbReference type="InterPro" id="IPR031325">
    <property type="entry name" value="RHS_repeat"/>
</dbReference>
<dbReference type="NCBIfam" id="TIGR01643">
    <property type="entry name" value="YD_repeat_2x"/>
    <property type="match status" value="1"/>
</dbReference>
<dbReference type="Proteomes" id="UP000594836">
    <property type="component" value="Chromosome"/>
</dbReference>
<dbReference type="Pfam" id="PF05593">
    <property type="entry name" value="RHS_repeat"/>
    <property type="match status" value="1"/>
</dbReference>
<dbReference type="InterPro" id="IPR050708">
    <property type="entry name" value="T6SS_VgrG/RHS"/>
</dbReference>
<evidence type="ECO:0000256" key="1">
    <source>
        <dbReference type="ARBA" id="ARBA00022737"/>
    </source>
</evidence>
<proteinExistence type="predicted"/>
<dbReference type="PANTHER" id="PTHR32305:SF15">
    <property type="entry name" value="PROTEIN RHSA-RELATED"/>
    <property type="match status" value="1"/>
</dbReference>
<evidence type="ECO:0000313" key="3">
    <source>
        <dbReference type="EMBL" id="NNG56157.1"/>
    </source>
</evidence>
<dbReference type="NCBIfam" id="TIGR03696">
    <property type="entry name" value="Rhs_assc_core"/>
    <property type="match status" value="1"/>
</dbReference>
<reference evidence="3 5" key="1">
    <citation type="submission" date="2020-05" db="EMBL/GenBank/DDBJ databases">
        <title>Draft Genome Sequences of Sphingomonas sp. Isolated from the International Space Station.</title>
        <authorList>
            <person name="Bijlani S."/>
            <person name="Singh N.K."/>
            <person name="Mason C.E."/>
            <person name="Wang C.C."/>
            <person name="Venkateswaran K."/>
        </authorList>
    </citation>
    <scope>NUCLEOTIDE SEQUENCE [LARGE SCALE GENOMIC DNA]</scope>
    <source>
        <strain evidence="3 5">FKI-L5-BR-P1</strain>
    </source>
</reference>
<dbReference type="PANTHER" id="PTHR32305">
    <property type="match status" value="1"/>
</dbReference>
<evidence type="ECO:0000313" key="4">
    <source>
        <dbReference type="EMBL" id="QPT07500.1"/>
    </source>
</evidence>
<dbReference type="Gene3D" id="2.180.10.10">
    <property type="entry name" value="RHS repeat-associated core"/>
    <property type="match status" value="1"/>
</dbReference>
<dbReference type="EMBL" id="JABEOU010000006">
    <property type="protein sequence ID" value="NNG56157.1"/>
    <property type="molecule type" value="Genomic_DNA"/>
</dbReference>
<protein>
    <submittedName>
        <fullName evidence="3">RHS repeat-associated core domain-containing protein</fullName>
    </submittedName>
</protein>
<evidence type="ECO:0000313" key="6">
    <source>
        <dbReference type="Proteomes" id="UP000594836"/>
    </source>
</evidence>
<dbReference type="Pfam" id="PF25023">
    <property type="entry name" value="TEN_YD-shell"/>
    <property type="match status" value="1"/>
</dbReference>
<accession>A0A411LEY3</accession>
<dbReference type="RefSeq" id="WP_007403547.1">
    <property type="nucleotide sequence ID" value="NZ_AP023323.1"/>
</dbReference>
<gene>
    <name evidence="3" type="ORF">HKX06_01970</name>
    <name evidence="4" type="ORF">I6G38_11695</name>
</gene>
<dbReference type="Proteomes" id="UP000550136">
    <property type="component" value="Unassembled WGS sequence"/>
</dbReference>
<dbReference type="InterPro" id="IPR006530">
    <property type="entry name" value="YD"/>
</dbReference>
<dbReference type="AlphaFoldDB" id="A0A411LEY3"/>
<sequence>MTQGGSVSQLTDYTYDNDDRLRCTAARSGGASGDACAVLNGGASSDDVRERSYGSDGRLTTEKLNGVVMASYAYSGNGQITSVTDAKSNTTSYQYDGYDRLLRTTYADQSYEYINRNGYGDVTSLRQRDAPSISYGQDLLGQITTISLPAGGSNSNISLGYDLLGRVTSASNGNGQAPWSNTTAMAYDALGRMMSETSNPGGIGPRATSYLYDAAGNRTRVTWSDGFFASYEYRPDGLLQRVRENGATVLGEYGYDALGRRTTLSRGNGTSSSYGYDGLSRLASLSHDLAGTMADVTYNSTFDQLSRTTIQTRSNDSYAWTAQVAADRAYTSNALNQYTQVGTGALGYDGRGNLISDANGGISYSYDMLGHLTGSNSGAQLAYDALGRLTYTAVNGGGITRFGYAGDQIVAEYDAGGNITRRHVPTTSNDDPIVSYGPQGRSWLYADERGSVVSTADDAGNACQIMAYDEYGIPGGSYTQRFQYTGQAWLPELGMAYYKARIYSLTLGRFMQPDPIGYRAGLNLYNYVGGNPVNLTDPTGLYQFCQERLTGGFPTHNRTNGDIVVSGGHYVTQCTYIPDFPSNPGLTPGGGPGYIPGRGMPAPRNNQRKRHTCDGVPGFAAYQVAAASAIAQNPVNSFIPAWLRGIFIHTAFSREVKTFPLFGISSHVNVSYRDGAVAGWLDLGSVRPAAVSGSLNSPDFVVELKTGNARLGEPQLSNYFNNLPPKTRICEIFEQGM</sequence>
<evidence type="ECO:0000313" key="5">
    <source>
        <dbReference type="Proteomes" id="UP000550136"/>
    </source>
</evidence>
<dbReference type="EMBL" id="CP065713">
    <property type="protein sequence ID" value="QPT07500.1"/>
    <property type="molecule type" value="Genomic_DNA"/>
</dbReference>
<keyword evidence="1" id="KW-0677">Repeat</keyword>
<organism evidence="3 5">
    <name type="scientific">Sphingomonas paucimobilis</name>
    <name type="common">Pseudomonas paucimobilis</name>
    <dbReference type="NCBI Taxonomy" id="13689"/>
    <lineage>
        <taxon>Bacteria</taxon>
        <taxon>Pseudomonadati</taxon>
        <taxon>Pseudomonadota</taxon>
        <taxon>Alphaproteobacteria</taxon>
        <taxon>Sphingomonadales</taxon>
        <taxon>Sphingomonadaceae</taxon>
        <taxon>Sphingomonas</taxon>
    </lineage>
</organism>
<dbReference type="InterPro" id="IPR022385">
    <property type="entry name" value="Rhs_assc_core"/>
</dbReference>
<dbReference type="OrthoDB" id="6057489at2"/>
<dbReference type="InterPro" id="IPR056823">
    <property type="entry name" value="TEN-like_YD-shell"/>
</dbReference>
<feature type="domain" description="Teneurin-like YD-shell" evidence="2">
    <location>
        <begin position="333"/>
        <end position="518"/>
    </location>
</feature>